<evidence type="ECO:0000313" key="2">
    <source>
        <dbReference type="Proteomes" id="UP000001213"/>
    </source>
</evidence>
<dbReference type="HOGENOM" id="CLU_3159056_0_0_11"/>
<name>D5UV69_TSUPD</name>
<dbReference type="STRING" id="521096.Tpau_1026"/>
<evidence type="ECO:0000313" key="1">
    <source>
        <dbReference type="EMBL" id="ADG77659.1"/>
    </source>
</evidence>
<keyword evidence="2" id="KW-1185">Reference proteome</keyword>
<dbReference type="RefSeq" id="WP_013125697.1">
    <property type="nucleotide sequence ID" value="NC_014158.1"/>
</dbReference>
<dbReference type="KEGG" id="tpr:Tpau_1026"/>
<organism evidence="1 2">
    <name type="scientific">Tsukamurella paurometabola (strain ATCC 8368 / DSM 20162 / CCUG 35730 / CIP 100753 / JCM 10117 / KCTC 9821 / NBRC 16120 / NCIMB 702349 / NCTC 13040)</name>
    <name type="common">Corynebacterium paurometabolum</name>
    <dbReference type="NCBI Taxonomy" id="521096"/>
    <lineage>
        <taxon>Bacteria</taxon>
        <taxon>Bacillati</taxon>
        <taxon>Actinomycetota</taxon>
        <taxon>Actinomycetes</taxon>
        <taxon>Mycobacteriales</taxon>
        <taxon>Tsukamurellaceae</taxon>
        <taxon>Tsukamurella</taxon>
    </lineage>
</organism>
<dbReference type="EMBL" id="CP001966">
    <property type="protein sequence ID" value="ADG77659.1"/>
    <property type="molecule type" value="Genomic_DNA"/>
</dbReference>
<gene>
    <name evidence="1" type="ordered locus">Tpau_1026</name>
</gene>
<reference evidence="2" key="1">
    <citation type="submission" date="2010-03" db="EMBL/GenBank/DDBJ databases">
        <title>The complete chromosome of Tsukamurella paurometabola DSM 20162.</title>
        <authorList>
            <consortium name="US DOE Joint Genome Institute (JGI-PGF)"/>
            <person name="Lucas S."/>
            <person name="Copeland A."/>
            <person name="Lapidus A."/>
            <person name="Glavina del Rio T."/>
            <person name="Dalin E."/>
            <person name="Tice H."/>
            <person name="Bruce D."/>
            <person name="Goodwin L."/>
            <person name="Pitluck S."/>
            <person name="Kyrpides N."/>
            <person name="Mavromatis K."/>
            <person name="Ivanova N."/>
            <person name="Mikhailova N."/>
            <person name="Munk A.C."/>
            <person name="Brettin T."/>
            <person name="Detter J.C."/>
            <person name="Tapia R."/>
            <person name="Han C."/>
            <person name="Larimer F."/>
            <person name="Land M."/>
            <person name="Hauser L."/>
            <person name="Markowitz V."/>
            <person name="Cheng J.-F."/>
            <person name="Hugenholtz P."/>
            <person name="Woyke T."/>
            <person name="Wu D."/>
            <person name="Jando M."/>
            <person name="Brambilla E."/>
            <person name="Klenk H.-P."/>
            <person name="Eisen J.A."/>
        </authorList>
    </citation>
    <scope>NUCLEOTIDE SEQUENCE [LARGE SCALE GENOMIC DNA]</scope>
    <source>
        <strain evidence="2">ATCC 8368 / DSM 20162 / CCUG 35730 / CIP 100753 / JCM 10117 / KCTC 9821 / NBRC 16120 / NCIMB 702349 / NCTC 13040</strain>
    </source>
</reference>
<proteinExistence type="predicted"/>
<dbReference type="Proteomes" id="UP000001213">
    <property type="component" value="Chromosome"/>
</dbReference>
<accession>D5UV69</accession>
<dbReference type="AlphaFoldDB" id="D5UV69"/>
<reference evidence="1 2" key="2">
    <citation type="journal article" date="2011" name="Stand. Genomic Sci.">
        <title>Complete genome sequence of Tsukamurella paurometabola type strain (no. 33).</title>
        <authorList>
            <person name="Munk A.C."/>
            <person name="Lapidus A."/>
            <person name="Lucas S."/>
            <person name="Nolan M."/>
            <person name="Tice H."/>
            <person name="Cheng J.F."/>
            <person name="Del Rio T.G."/>
            <person name="Goodwin L."/>
            <person name="Pitluck S."/>
            <person name="Liolios K."/>
            <person name="Huntemann M."/>
            <person name="Ivanova N."/>
            <person name="Mavromatis K."/>
            <person name="Mikhailova N."/>
            <person name="Pati A."/>
            <person name="Chen A."/>
            <person name="Palaniappan K."/>
            <person name="Tapia R."/>
            <person name="Han C."/>
            <person name="Land M."/>
            <person name="Hauser L."/>
            <person name="Chang Y.J."/>
            <person name="Jeffries C.D."/>
            <person name="Brettin T."/>
            <person name="Yasawong M."/>
            <person name="Brambilla E.M."/>
            <person name="Rohde M."/>
            <person name="Sikorski J."/>
            <person name="Goker M."/>
            <person name="Detter J.C."/>
            <person name="Woyke T."/>
            <person name="Bristow J."/>
            <person name="Eisen J.A."/>
            <person name="Markowitz V."/>
            <person name="Hugenholtz P."/>
            <person name="Kyrpides N.C."/>
            <person name="Klenk H.P."/>
        </authorList>
    </citation>
    <scope>NUCLEOTIDE SEQUENCE [LARGE SCALE GENOMIC DNA]</scope>
    <source>
        <strain evidence="2">ATCC 8368 / DSM 20162 / CCUG 35730 / CIP 100753 / JCM 10117 / KCTC 9821 / NBRC 16120 / NCIMB 702349 / NCTC 13040</strain>
    </source>
</reference>
<protein>
    <submittedName>
        <fullName evidence="1">Uncharacterized protein</fullName>
    </submittedName>
</protein>
<sequence>MLHVKTIGIYGFSLPTFMETLHTAGVSQLIDVRQRRGVRGAVSTLPES</sequence>